<feature type="domain" description="Myb-like" evidence="2">
    <location>
        <begin position="61"/>
        <end position="128"/>
    </location>
</feature>
<keyword evidence="5" id="KW-1185">Reference proteome</keyword>
<accession>A0A4Q4T4B4</accession>
<dbReference type="PROSITE" id="PS51294">
    <property type="entry name" value="HTH_MYB"/>
    <property type="match status" value="2"/>
</dbReference>
<dbReference type="SMART" id="SM00717">
    <property type="entry name" value="SANT"/>
    <property type="match status" value="2"/>
</dbReference>
<feature type="compositionally biased region" description="Polar residues" evidence="1">
    <location>
        <begin position="349"/>
        <end position="369"/>
    </location>
</feature>
<protein>
    <recommendedName>
        <fullName evidence="6">Myb-like domain-containing protein</fullName>
    </recommendedName>
</protein>
<name>A0A4Q4T4B4_9PEZI</name>
<dbReference type="SUPFAM" id="SSF46689">
    <property type="entry name" value="Homeodomain-like"/>
    <property type="match status" value="2"/>
</dbReference>
<evidence type="ECO:0000259" key="2">
    <source>
        <dbReference type="PROSITE" id="PS50090"/>
    </source>
</evidence>
<dbReference type="InterPro" id="IPR050560">
    <property type="entry name" value="MYB_TF"/>
</dbReference>
<feature type="domain" description="Myb-like" evidence="2">
    <location>
        <begin position="1"/>
        <end position="55"/>
    </location>
</feature>
<dbReference type="EMBL" id="QJNU01000487">
    <property type="protein sequence ID" value="RYO97564.1"/>
    <property type="molecule type" value="Genomic_DNA"/>
</dbReference>
<dbReference type="PROSITE" id="PS50090">
    <property type="entry name" value="MYB_LIKE"/>
    <property type="match status" value="2"/>
</dbReference>
<feature type="domain" description="HTH myb-type" evidence="3">
    <location>
        <begin position="60"/>
        <end position="89"/>
    </location>
</feature>
<feature type="region of interest" description="Disordered" evidence="1">
    <location>
        <begin position="129"/>
        <end position="219"/>
    </location>
</feature>
<evidence type="ECO:0000313" key="4">
    <source>
        <dbReference type="EMBL" id="RYO97564.1"/>
    </source>
</evidence>
<feature type="region of interest" description="Disordered" evidence="1">
    <location>
        <begin position="327"/>
        <end position="369"/>
    </location>
</feature>
<feature type="compositionally biased region" description="Polar residues" evidence="1">
    <location>
        <begin position="150"/>
        <end position="160"/>
    </location>
</feature>
<feature type="compositionally biased region" description="Acidic residues" evidence="1">
    <location>
        <begin position="182"/>
        <end position="195"/>
    </location>
</feature>
<evidence type="ECO:0000313" key="5">
    <source>
        <dbReference type="Proteomes" id="UP000293360"/>
    </source>
</evidence>
<reference evidence="4 5" key="1">
    <citation type="submission" date="2018-06" db="EMBL/GenBank/DDBJ databases">
        <title>Complete Genomes of Monosporascus.</title>
        <authorList>
            <person name="Robinson A.J."/>
            <person name="Natvig D.O."/>
        </authorList>
    </citation>
    <scope>NUCLEOTIDE SEQUENCE [LARGE SCALE GENOMIC DNA]</scope>
    <source>
        <strain evidence="4 5">CBS 110550</strain>
    </source>
</reference>
<dbReference type="STRING" id="155417.A0A4Q4T4B4"/>
<sequence length="396" mass="43866">MARVRRKWTAEEDALLWQAVTNAQALSRPLLWRELAKSVPGRSNKDCRRRWWNTLADCTVKGPWSEEEDERLISAVRKYGTSWAQVASEDENLLHAVLTHGTNWATIASFHTPTRNTLALKNRYSTLRLRHDNRKNSKEDIVEHMPAPQLPSSDSTTTNPCGREEWNTEEGCPTWDKSEELSQSDDDDEEEDEEGTNMGCDNGGNTQPEPETDSKSTTTVPTSIQATNFNLSSWDQWIKHSDVSASLWDHSMMPPESIGNRNTDAGHQLPYQNPAGLDVLAQYPTPREVYPDDGQKLGQIDPNGLHMLLETNREGVDLSFPPEFRALSQPVSVSPPTSDLAGTKEGPHQLSSEKASGTSPNIGESTNKSRSPILNSVLVGLAALGPGVTIKIDTMS</sequence>
<evidence type="ECO:0008006" key="6">
    <source>
        <dbReference type="Google" id="ProtNLM"/>
    </source>
</evidence>
<dbReference type="InterPro" id="IPR001005">
    <property type="entry name" value="SANT/Myb"/>
</dbReference>
<proteinExistence type="predicted"/>
<dbReference type="InterPro" id="IPR017930">
    <property type="entry name" value="Myb_dom"/>
</dbReference>
<comment type="caution">
    <text evidence="4">The sequence shown here is derived from an EMBL/GenBank/DDBJ whole genome shotgun (WGS) entry which is preliminary data.</text>
</comment>
<dbReference type="CDD" id="cd00167">
    <property type="entry name" value="SANT"/>
    <property type="match status" value="2"/>
</dbReference>
<gene>
    <name evidence="4" type="ORF">DL764_007288</name>
</gene>
<feature type="compositionally biased region" description="Polar residues" evidence="1">
    <location>
        <begin position="203"/>
        <end position="219"/>
    </location>
</feature>
<dbReference type="GO" id="GO:0000978">
    <property type="term" value="F:RNA polymerase II cis-regulatory region sequence-specific DNA binding"/>
    <property type="evidence" value="ECO:0007669"/>
    <property type="project" value="TreeGrafter"/>
</dbReference>
<dbReference type="Gene3D" id="1.10.10.60">
    <property type="entry name" value="Homeodomain-like"/>
    <property type="match status" value="3"/>
</dbReference>
<dbReference type="AlphaFoldDB" id="A0A4Q4T4B4"/>
<dbReference type="GO" id="GO:0005634">
    <property type="term" value="C:nucleus"/>
    <property type="evidence" value="ECO:0007669"/>
    <property type="project" value="TreeGrafter"/>
</dbReference>
<dbReference type="InterPro" id="IPR009057">
    <property type="entry name" value="Homeodomain-like_sf"/>
</dbReference>
<dbReference type="OrthoDB" id="2143914at2759"/>
<dbReference type="Proteomes" id="UP000293360">
    <property type="component" value="Unassembled WGS sequence"/>
</dbReference>
<evidence type="ECO:0000256" key="1">
    <source>
        <dbReference type="SAM" id="MobiDB-lite"/>
    </source>
</evidence>
<feature type="domain" description="HTH myb-type" evidence="3">
    <location>
        <begin position="1"/>
        <end position="59"/>
    </location>
</feature>
<dbReference type="PANTHER" id="PTHR45614">
    <property type="entry name" value="MYB PROTEIN-RELATED"/>
    <property type="match status" value="1"/>
</dbReference>
<evidence type="ECO:0000259" key="3">
    <source>
        <dbReference type="PROSITE" id="PS51294"/>
    </source>
</evidence>
<organism evidence="4 5">
    <name type="scientific">Monosporascus ibericus</name>
    <dbReference type="NCBI Taxonomy" id="155417"/>
    <lineage>
        <taxon>Eukaryota</taxon>
        <taxon>Fungi</taxon>
        <taxon>Dikarya</taxon>
        <taxon>Ascomycota</taxon>
        <taxon>Pezizomycotina</taxon>
        <taxon>Sordariomycetes</taxon>
        <taxon>Xylariomycetidae</taxon>
        <taxon>Xylariales</taxon>
        <taxon>Xylariales incertae sedis</taxon>
        <taxon>Monosporascus</taxon>
    </lineage>
</organism>
<dbReference type="Pfam" id="PF00249">
    <property type="entry name" value="Myb_DNA-binding"/>
    <property type="match status" value="2"/>
</dbReference>
<dbReference type="GO" id="GO:0000981">
    <property type="term" value="F:DNA-binding transcription factor activity, RNA polymerase II-specific"/>
    <property type="evidence" value="ECO:0007669"/>
    <property type="project" value="TreeGrafter"/>
</dbReference>
<feature type="compositionally biased region" description="Basic and acidic residues" evidence="1">
    <location>
        <begin position="134"/>
        <end position="143"/>
    </location>
</feature>